<gene>
    <name evidence="12" type="ORF">MARGE09_P1433</name>
</gene>
<keyword evidence="6 8" id="KW-0472">Membrane</keyword>
<dbReference type="Gene3D" id="2.30.30.60">
    <property type="match status" value="1"/>
</dbReference>
<reference evidence="12 13" key="1">
    <citation type="journal article" date="2022" name="IScience">
        <title>An ultrasensitive nanofiber-based assay for enzymatic hydrolysis and deep-sea microbial degradation of cellulose.</title>
        <authorList>
            <person name="Tsudome M."/>
            <person name="Tachioka M."/>
            <person name="Miyazaki M."/>
            <person name="Uchimura K."/>
            <person name="Tsuda M."/>
            <person name="Takaki Y."/>
            <person name="Deguchi S."/>
        </authorList>
    </citation>
    <scope>NUCLEOTIDE SEQUENCE [LARGE SCALE GENOMIC DNA]</scope>
    <source>
        <strain evidence="12 13">GE09</strain>
    </source>
</reference>
<dbReference type="SUPFAM" id="SSF50182">
    <property type="entry name" value="Sm-like ribonucleoproteins"/>
    <property type="match status" value="1"/>
</dbReference>
<dbReference type="GO" id="GO:0005886">
    <property type="term" value="C:plasma membrane"/>
    <property type="evidence" value="ECO:0007669"/>
    <property type="project" value="UniProtKB-SubCell"/>
</dbReference>
<dbReference type="InterPro" id="IPR011014">
    <property type="entry name" value="MscS_channel_TM-2"/>
</dbReference>
<dbReference type="Proteomes" id="UP001320119">
    <property type="component" value="Chromosome"/>
</dbReference>
<dbReference type="Pfam" id="PF00924">
    <property type="entry name" value="MS_channel_2nd"/>
    <property type="match status" value="1"/>
</dbReference>
<feature type="region of interest" description="Disordered" evidence="7">
    <location>
        <begin position="467"/>
        <end position="514"/>
    </location>
</feature>
<keyword evidence="13" id="KW-1185">Reference proteome</keyword>
<dbReference type="InterPro" id="IPR010920">
    <property type="entry name" value="LSM_dom_sf"/>
</dbReference>
<dbReference type="PANTHER" id="PTHR30460">
    <property type="entry name" value="MODERATE CONDUCTANCE MECHANOSENSITIVE CHANNEL YBIO"/>
    <property type="match status" value="1"/>
</dbReference>
<dbReference type="InterPro" id="IPR006685">
    <property type="entry name" value="MscS_channel_2nd"/>
</dbReference>
<protein>
    <submittedName>
        <fullName evidence="12">Moderate conductance mechanosensitive channel</fullName>
    </submittedName>
</protein>
<evidence type="ECO:0000256" key="3">
    <source>
        <dbReference type="ARBA" id="ARBA00022475"/>
    </source>
</evidence>
<evidence type="ECO:0000256" key="1">
    <source>
        <dbReference type="ARBA" id="ARBA00004651"/>
    </source>
</evidence>
<accession>A0AAN2BJR5</accession>
<evidence type="ECO:0000256" key="4">
    <source>
        <dbReference type="ARBA" id="ARBA00022692"/>
    </source>
</evidence>
<evidence type="ECO:0000259" key="10">
    <source>
        <dbReference type="Pfam" id="PF21082"/>
    </source>
</evidence>
<evidence type="ECO:0000259" key="9">
    <source>
        <dbReference type="Pfam" id="PF00924"/>
    </source>
</evidence>
<name>A0AAN2BJR5_9GAMM</name>
<evidence type="ECO:0000313" key="13">
    <source>
        <dbReference type="Proteomes" id="UP001320119"/>
    </source>
</evidence>
<dbReference type="SUPFAM" id="SSF82861">
    <property type="entry name" value="Mechanosensitive channel protein MscS (YggB), transmembrane region"/>
    <property type="match status" value="1"/>
</dbReference>
<sequence>MFFLNSGALSRSLTAVSMAKCVVFFALIISCCGWADTAVAQILPIPQTSEVKDEAENSEAEGSGSTESDSLLDISDTISVDELANSWTGALDGWIDGSGLNQGAVQKTIFTVLLIALGVLLFWLLKLLLSKLEGKAKSALRKAALPASKAHFYFNLIRALVATFIIFSALVGVALVWELPVDDWLAKPAVTSLMGTLATLFIIIFLGSVFMELAVSLVERAFRRWGGHHTSRVDTLLPIAKNVVYITFLVIFILMALSEVGINVMPLLAGAGVVGFAVGFGAQTLIKDLLTGFIIILEDLIQVGDVVRLSGRAGLVEKITIRKVQLRDLSGIVYTVPFSEIDVVENLTKDFSYYIFDIGIAYREDADQVMNVLKAIDEDIRKDDDFNKLILEPLEIFGVDQFADSAVVIKARVKTQPIQQWTVGREYNRRMKIAFDQQGIEIPFPHQTIYFGEDKDGKAPPLRVKATNLSQDNPLVCAEEDAPKAQRVSSSDTPSANAKAKNRDNAEHEEGGEH</sequence>
<dbReference type="AlphaFoldDB" id="A0AAN2BJR5"/>
<dbReference type="Pfam" id="PF21088">
    <property type="entry name" value="MS_channel_1st"/>
    <property type="match status" value="1"/>
</dbReference>
<comment type="similarity">
    <text evidence="2">Belongs to the MscS (TC 1.A.23) family.</text>
</comment>
<dbReference type="InterPro" id="IPR049278">
    <property type="entry name" value="MS_channel_C"/>
</dbReference>
<dbReference type="RefSeq" id="WP_236986706.1">
    <property type="nucleotide sequence ID" value="NZ_AP023086.1"/>
</dbReference>
<evidence type="ECO:0000256" key="2">
    <source>
        <dbReference type="ARBA" id="ARBA00008017"/>
    </source>
</evidence>
<feature type="compositionally biased region" description="Low complexity" evidence="7">
    <location>
        <begin position="60"/>
        <end position="70"/>
    </location>
</feature>
<dbReference type="KEGG" id="marq:MARGE09_P1433"/>
<feature type="transmembrane region" description="Helical" evidence="8">
    <location>
        <begin position="150"/>
        <end position="177"/>
    </location>
</feature>
<evidence type="ECO:0000256" key="8">
    <source>
        <dbReference type="SAM" id="Phobius"/>
    </source>
</evidence>
<feature type="domain" description="Mechanosensitive ion channel transmembrane helices 2/3" evidence="11">
    <location>
        <begin position="242"/>
        <end position="283"/>
    </location>
</feature>
<keyword evidence="4 8" id="KW-0812">Transmembrane</keyword>
<keyword evidence="5 8" id="KW-1133">Transmembrane helix</keyword>
<dbReference type="SUPFAM" id="SSF82689">
    <property type="entry name" value="Mechanosensitive channel protein MscS (YggB), C-terminal domain"/>
    <property type="match status" value="1"/>
</dbReference>
<dbReference type="Gene3D" id="1.10.287.1260">
    <property type="match status" value="1"/>
</dbReference>
<dbReference type="InterPro" id="IPR011066">
    <property type="entry name" value="MscS_channel_C_sf"/>
</dbReference>
<feature type="domain" description="Mechanosensitive ion channel MscS" evidence="9">
    <location>
        <begin position="284"/>
        <end position="348"/>
    </location>
</feature>
<organism evidence="12 13">
    <name type="scientific">Marinagarivorans cellulosilyticus</name>
    <dbReference type="NCBI Taxonomy" id="2721545"/>
    <lineage>
        <taxon>Bacteria</taxon>
        <taxon>Pseudomonadati</taxon>
        <taxon>Pseudomonadota</taxon>
        <taxon>Gammaproteobacteria</taxon>
        <taxon>Cellvibrionales</taxon>
        <taxon>Cellvibrionaceae</taxon>
        <taxon>Marinagarivorans</taxon>
    </lineage>
</organism>
<dbReference type="InterPro" id="IPR049142">
    <property type="entry name" value="MS_channel_1st"/>
</dbReference>
<dbReference type="EMBL" id="AP023086">
    <property type="protein sequence ID" value="BCD97232.1"/>
    <property type="molecule type" value="Genomic_DNA"/>
</dbReference>
<dbReference type="PANTHER" id="PTHR30460:SF0">
    <property type="entry name" value="MODERATE CONDUCTANCE MECHANOSENSITIVE CHANNEL YBIO"/>
    <property type="match status" value="1"/>
</dbReference>
<feature type="transmembrane region" description="Helical" evidence="8">
    <location>
        <begin position="239"/>
        <end position="258"/>
    </location>
</feature>
<dbReference type="GO" id="GO:0008381">
    <property type="term" value="F:mechanosensitive monoatomic ion channel activity"/>
    <property type="evidence" value="ECO:0007669"/>
    <property type="project" value="InterPro"/>
</dbReference>
<dbReference type="Pfam" id="PF21082">
    <property type="entry name" value="MS_channel_3rd"/>
    <property type="match status" value="1"/>
</dbReference>
<feature type="domain" description="Mechanosensitive ion channel MscS C-terminal" evidence="10">
    <location>
        <begin position="356"/>
        <end position="442"/>
    </location>
</feature>
<evidence type="ECO:0000313" key="12">
    <source>
        <dbReference type="EMBL" id="BCD97232.1"/>
    </source>
</evidence>
<keyword evidence="3" id="KW-1003">Cell membrane</keyword>
<feature type="region of interest" description="Disordered" evidence="7">
    <location>
        <begin position="50"/>
        <end position="70"/>
    </location>
</feature>
<evidence type="ECO:0000256" key="6">
    <source>
        <dbReference type="ARBA" id="ARBA00023136"/>
    </source>
</evidence>
<evidence type="ECO:0000256" key="7">
    <source>
        <dbReference type="SAM" id="MobiDB-lite"/>
    </source>
</evidence>
<dbReference type="Gene3D" id="3.30.70.100">
    <property type="match status" value="1"/>
</dbReference>
<dbReference type="InterPro" id="IPR023408">
    <property type="entry name" value="MscS_beta-dom_sf"/>
</dbReference>
<evidence type="ECO:0000256" key="5">
    <source>
        <dbReference type="ARBA" id="ARBA00022989"/>
    </source>
</evidence>
<feature type="transmembrane region" description="Helical" evidence="8">
    <location>
        <begin position="197"/>
        <end position="218"/>
    </location>
</feature>
<comment type="subcellular location">
    <subcellularLocation>
        <location evidence="1">Cell membrane</location>
        <topology evidence="1">Multi-pass membrane protein</topology>
    </subcellularLocation>
</comment>
<evidence type="ECO:0000259" key="11">
    <source>
        <dbReference type="Pfam" id="PF21088"/>
    </source>
</evidence>
<feature type="transmembrane region" description="Helical" evidence="8">
    <location>
        <begin position="109"/>
        <end position="129"/>
    </location>
</feature>
<feature type="compositionally biased region" description="Polar residues" evidence="7">
    <location>
        <begin position="487"/>
        <end position="496"/>
    </location>
</feature>
<proteinExistence type="inferred from homology"/>
<feature type="transmembrane region" description="Helical" evidence="8">
    <location>
        <begin position="264"/>
        <end position="286"/>
    </location>
</feature>
<feature type="compositionally biased region" description="Basic and acidic residues" evidence="7">
    <location>
        <begin position="501"/>
        <end position="514"/>
    </location>
</feature>
<dbReference type="InterPro" id="IPR045276">
    <property type="entry name" value="YbiO_bact"/>
</dbReference>